<organism evidence="8 9">
    <name type="scientific">Penaeus vannamei</name>
    <name type="common">Whiteleg shrimp</name>
    <name type="synonym">Litopenaeus vannamei</name>
    <dbReference type="NCBI Taxonomy" id="6689"/>
    <lineage>
        <taxon>Eukaryota</taxon>
        <taxon>Metazoa</taxon>
        <taxon>Ecdysozoa</taxon>
        <taxon>Arthropoda</taxon>
        <taxon>Crustacea</taxon>
        <taxon>Multicrustacea</taxon>
        <taxon>Malacostraca</taxon>
        <taxon>Eumalacostraca</taxon>
        <taxon>Eucarida</taxon>
        <taxon>Decapoda</taxon>
        <taxon>Dendrobranchiata</taxon>
        <taxon>Penaeoidea</taxon>
        <taxon>Penaeidae</taxon>
        <taxon>Penaeus</taxon>
    </lineage>
</organism>
<gene>
    <name evidence="8" type="ORF">C7M84_017359</name>
</gene>
<evidence type="ECO:0000313" key="8">
    <source>
        <dbReference type="EMBL" id="ROT64696.1"/>
    </source>
</evidence>
<dbReference type="AlphaFoldDB" id="A0A3R7PFF9"/>
<keyword evidence="3" id="KW-0221">Differentiation</keyword>
<evidence type="ECO:0000256" key="1">
    <source>
        <dbReference type="ARBA" id="ARBA00002508"/>
    </source>
</evidence>
<keyword evidence="9" id="KW-1185">Reference proteome</keyword>
<sequence length="123" mass="13529">MTSAKLDQVEDVDIDTGRFKYILIKVHDSPEGGPEVTKHIVRGYCSAGFHADVYDKVVPGIEAKGLDCECVGGGRILHEPDNKSIEVFGYSQGYGKADHSVSVELLKKKYPDYAKITFSNDGY</sequence>
<comment type="caution">
    <text evidence="8">The sequence shown here is derived from an EMBL/GenBank/DDBJ whole genome shotgun (WGS) entry which is preliminary data.</text>
</comment>
<reference evidence="8 9" key="1">
    <citation type="submission" date="2018-04" db="EMBL/GenBank/DDBJ databases">
        <authorList>
            <person name="Zhang X."/>
            <person name="Yuan J."/>
            <person name="Li F."/>
            <person name="Xiang J."/>
        </authorList>
    </citation>
    <scope>NUCLEOTIDE SEQUENCE [LARGE SCALE GENOMIC DNA]</scope>
    <source>
        <tissue evidence="8">Muscle</tissue>
    </source>
</reference>
<evidence type="ECO:0000313" key="9">
    <source>
        <dbReference type="Proteomes" id="UP000283509"/>
    </source>
</evidence>
<evidence type="ECO:0000256" key="3">
    <source>
        <dbReference type="ARBA" id="ARBA00022782"/>
    </source>
</evidence>
<evidence type="ECO:0000256" key="2">
    <source>
        <dbReference type="ARBA" id="ARBA00010971"/>
    </source>
</evidence>
<dbReference type="Proteomes" id="UP000283509">
    <property type="component" value="Unassembled WGS sequence"/>
</dbReference>
<comment type="similarity">
    <text evidence="2">Belongs to the janus family.</text>
</comment>
<dbReference type="PANTHER" id="PTHR12258:SF5">
    <property type="entry name" value="BCDNA.GH02250-RELATED"/>
    <property type="match status" value="1"/>
</dbReference>
<evidence type="ECO:0000256" key="6">
    <source>
        <dbReference type="PIRSR" id="PIRSR607702-1"/>
    </source>
</evidence>
<feature type="binding site" evidence="7">
    <location>
        <position position="20"/>
    </location>
    <ligand>
        <name>substrate</name>
    </ligand>
</feature>
<evidence type="ECO:0000256" key="5">
    <source>
        <dbReference type="ARBA" id="ARBA00068494"/>
    </source>
</evidence>
<dbReference type="GO" id="GO:0005829">
    <property type="term" value="C:cytosol"/>
    <property type="evidence" value="ECO:0007669"/>
    <property type="project" value="TreeGrafter"/>
</dbReference>
<keyword evidence="4" id="KW-0726">Sexual differentiation</keyword>
<dbReference type="EMBL" id="QCYY01003207">
    <property type="protein sequence ID" value="ROT64696.1"/>
    <property type="molecule type" value="Genomic_DNA"/>
</dbReference>
<dbReference type="GO" id="GO:0101006">
    <property type="term" value="F:protein histidine phosphatase activity"/>
    <property type="evidence" value="ECO:0007669"/>
    <property type="project" value="TreeGrafter"/>
</dbReference>
<accession>A0A3R7PFF9</accession>
<dbReference type="InterPro" id="IPR007702">
    <property type="entry name" value="Janus"/>
</dbReference>
<feature type="active site" description="Proton acceptor" evidence="6">
    <location>
        <position position="50"/>
    </location>
</feature>
<dbReference type="Gene3D" id="3.50.20.20">
    <property type="entry name" value="Janus/Ocnus"/>
    <property type="match status" value="1"/>
</dbReference>
<dbReference type="FunFam" id="3.50.20.20:FF:000001">
    <property type="entry name" value="14 kDa phosphohistidine phosphatase"/>
    <property type="match status" value="1"/>
</dbReference>
<reference evidence="8 9" key="2">
    <citation type="submission" date="2019-01" db="EMBL/GenBank/DDBJ databases">
        <title>The decoding of complex shrimp genome reveals the adaptation for benthos swimmer, frequently molting mechanism and breeding impact on genome.</title>
        <authorList>
            <person name="Sun Y."/>
            <person name="Gao Y."/>
            <person name="Yu Y."/>
        </authorList>
    </citation>
    <scope>NUCLEOTIDE SEQUENCE [LARGE SCALE GENOMIC DNA]</scope>
    <source>
        <tissue evidence="8">Muscle</tissue>
    </source>
</reference>
<evidence type="ECO:0000256" key="7">
    <source>
        <dbReference type="PIRSR" id="PIRSR607702-2"/>
    </source>
</evidence>
<proteinExistence type="inferred from homology"/>
<comment type="function">
    <text evidence="1">JanA and janB regulate somatic sex differentiation.</text>
</comment>
<dbReference type="OrthoDB" id="10249612at2759"/>
<protein>
    <recommendedName>
        <fullName evidence="5">Sex-regulated protein janus-A</fullName>
    </recommendedName>
</protein>
<dbReference type="InterPro" id="IPR038596">
    <property type="entry name" value="Janus_sf"/>
</dbReference>
<dbReference type="SUPFAM" id="SSF143724">
    <property type="entry name" value="PHP14-like"/>
    <property type="match status" value="1"/>
</dbReference>
<name>A0A3R7PFF9_PENVA</name>
<dbReference type="STRING" id="6689.A0A3R7PFF9"/>
<dbReference type="GO" id="GO:0030154">
    <property type="term" value="P:cell differentiation"/>
    <property type="evidence" value="ECO:0007669"/>
    <property type="project" value="UniProtKB-KW"/>
</dbReference>
<dbReference type="GO" id="GO:0007548">
    <property type="term" value="P:sex differentiation"/>
    <property type="evidence" value="ECO:0007669"/>
    <property type="project" value="UniProtKB-KW"/>
</dbReference>
<evidence type="ECO:0000256" key="4">
    <source>
        <dbReference type="ARBA" id="ARBA00022928"/>
    </source>
</evidence>
<dbReference type="Pfam" id="PF05005">
    <property type="entry name" value="Ocnus"/>
    <property type="match status" value="1"/>
</dbReference>
<dbReference type="PANTHER" id="PTHR12258">
    <property type="entry name" value="JANUS-A/JANUS-B"/>
    <property type="match status" value="1"/>
</dbReference>